<dbReference type="Gene3D" id="3.30.70.920">
    <property type="match status" value="1"/>
</dbReference>
<dbReference type="GO" id="GO:0006355">
    <property type="term" value="P:regulation of DNA-templated transcription"/>
    <property type="evidence" value="ECO:0007669"/>
    <property type="project" value="UniProtKB-ARBA"/>
</dbReference>
<dbReference type="PRINTS" id="PR00033">
    <property type="entry name" value="HTHASNC"/>
</dbReference>
<dbReference type="InterPro" id="IPR011008">
    <property type="entry name" value="Dimeric_a/b-barrel"/>
</dbReference>
<gene>
    <name evidence="5" type="ORF">OFAG_00597</name>
</gene>
<dbReference type="InterPro" id="IPR011991">
    <property type="entry name" value="ArsR-like_HTH"/>
</dbReference>
<protein>
    <recommendedName>
        <fullName evidence="4">HTH asnC-type domain-containing protein</fullName>
    </recommendedName>
</protein>
<dbReference type="FunFam" id="1.10.10.10:FF:000186">
    <property type="entry name" value="AsnC family transcriptional regulator"/>
    <property type="match status" value="1"/>
</dbReference>
<name>C3X2K8_9BURK</name>
<dbReference type="AlphaFoldDB" id="C3X2K8"/>
<feature type="domain" description="HTH asnC-type" evidence="4">
    <location>
        <begin position="3"/>
        <end position="64"/>
    </location>
</feature>
<evidence type="ECO:0000256" key="3">
    <source>
        <dbReference type="ARBA" id="ARBA00023163"/>
    </source>
</evidence>
<dbReference type="InterPro" id="IPR019887">
    <property type="entry name" value="Tscrpt_reg_AsnC/Lrp_C"/>
</dbReference>
<reference evidence="5" key="1">
    <citation type="submission" date="2011-10" db="EMBL/GenBank/DDBJ databases">
        <title>The Genome Sequence of Oxalobacter formigenes HOxBLS.</title>
        <authorList>
            <consortium name="The Broad Institute Genome Sequencing Platform"/>
            <person name="Earl A."/>
            <person name="Ward D."/>
            <person name="Feldgarden M."/>
            <person name="Gevers D."/>
            <person name="Allison M.J."/>
            <person name="Humphrey S."/>
            <person name="Young S.K."/>
            <person name="Zeng Q."/>
            <person name="Gargeya S."/>
            <person name="Fitzgerald M."/>
            <person name="Haas B."/>
            <person name="Abouelleil A."/>
            <person name="Alvarado L."/>
            <person name="Arachchi H.M."/>
            <person name="Berlin A."/>
            <person name="Brown A."/>
            <person name="Chapman S.B."/>
            <person name="Chen Z."/>
            <person name="Dunbar C."/>
            <person name="Freedman E."/>
            <person name="Gearin G."/>
            <person name="Goldberg J."/>
            <person name="Griggs A."/>
            <person name="Gujja S."/>
            <person name="Heiman D."/>
            <person name="Howarth C."/>
            <person name="Larson L."/>
            <person name="Lui A."/>
            <person name="MacDonald P.J.P."/>
            <person name="Montmayeur A."/>
            <person name="Murphy C."/>
            <person name="Neiman D."/>
            <person name="Pearson M."/>
            <person name="Priest M."/>
            <person name="Roberts A."/>
            <person name="Saif S."/>
            <person name="Shea T."/>
            <person name="Shenoy N."/>
            <person name="Sisk P."/>
            <person name="Stolte C."/>
            <person name="Sykes S."/>
            <person name="Wortman J."/>
            <person name="Nusbaum C."/>
            <person name="Birren B."/>
        </authorList>
    </citation>
    <scope>NUCLEOTIDE SEQUENCE [LARGE SCALE GENOMIC DNA]</scope>
    <source>
        <strain evidence="5">HOxBLS</strain>
    </source>
</reference>
<dbReference type="PANTHER" id="PTHR30154">
    <property type="entry name" value="LEUCINE-RESPONSIVE REGULATORY PROTEIN"/>
    <property type="match status" value="1"/>
</dbReference>
<dbReference type="EMBL" id="ACDP02000025">
    <property type="protein sequence ID" value="EEO27444.2"/>
    <property type="molecule type" value="Genomic_DNA"/>
</dbReference>
<evidence type="ECO:0000313" key="6">
    <source>
        <dbReference type="Proteomes" id="UP000003973"/>
    </source>
</evidence>
<dbReference type="Pfam" id="PF13412">
    <property type="entry name" value="HTH_24"/>
    <property type="match status" value="1"/>
</dbReference>
<keyword evidence="2" id="KW-0238">DNA-binding</keyword>
<evidence type="ECO:0000313" key="5">
    <source>
        <dbReference type="EMBL" id="EEO27444.2"/>
    </source>
</evidence>
<evidence type="ECO:0000259" key="4">
    <source>
        <dbReference type="PROSITE" id="PS50956"/>
    </source>
</evidence>
<dbReference type="InterPro" id="IPR019888">
    <property type="entry name" value="Tscrpt_reg_AsnC-like"/>
</dbReference>
<keyword evidence="1" id="KW-0805">Transcription regulation</keyword>
<sequence length="165" mass="18612">MTVDAADRRILECLQKDGRLQNIDLARKIGLSPSPCLRRVRQLEESGVIERYVALVNPVKVGMGLTLYVRVWLTGQDTDTVDHFISEVNALPQVVECYLMAGDCDFLLRIVTSDLDEYRNFRIPCSNTTGRDKKIRRVRISPTATVKKDSVARGKQKGNTACFTH</sequence>
<organism evidence="5 6">
    <name type="scientific">Oxalobacter paraformigenes</name>
    <dbReference type="NCBI Taxonomy" id="556268"/>
    <lineage>
        <taxon>Bacteria</taxon>
        <taxon>Pseudomonadati</taxon>
        <taxon>Pseudomonadota</taxon>
        <taxon>Betaproteobacteria</taxon>
        <taxon>Burkholderiales</taxon>
        <taxon>Oxalobacteraceae</taxon>
        <taxon>Oxalobacter</taxon>
    </lineage>
</organism>
<dbReference type="HOGENOM" id="CLU_091233_0_1_4"/>
<comment type="caution">
    <text evidence="5">The sequence shown here is derived from an EMBL/GenBank/DDBJ whole genome shotgun (WGS) entry which is preliminary data.</text>
</comment>
<dbReference type="PANTHER" id="PTHR30154:SF34">
    <property type="entry name" value="TRANSCRIPTIONAL REGULATOR AZLB"/>
    <property type="match status" value="1"/>
</dbReference>
<dbReference type="PROSITE" id="PS50956">
    <property type="entry name" value="HTH_ASNC_2"/>
    <property type="match status" value="1"/>
</dbReference>
<dbReference type="eggNOG" id="COG1522">
    <property type="taxonomic scope" value="Bacteria"/>
</dbReference>
<dbReference type="Proteomes" id="UP000003973">
    <property type="component" value="Unassembled WGS sequence"/>
</dbReference>
<proteinExistence type="predicted"/>
<dbReference type="GO" id="GO:0043200">
    <property type="term" value="P:response to amino acid"/>
    <property type="evidence" value="ECO:0007669"/>
    <property type="project" value="TreeGrafter"/>
</dbReference>
<dbReference type="SUPFAM" id="SSF54909">
    <property type="entry name" value="Dimeric alpha+beta barrel"/>
    <property type="match status" value="1"/>
</dbReference>
<dbReference type="RefSeq" id="WP_020995193.1">
    <property type="nucleotide sequence ID" value="NZ_KI392031.1"/>
</dbReference>
<dbReference type="InterPro" id="IPR036390">
    <property type="entry name" value="WH_DNA-bd_sf"/>
</dbReference>
<dbReference type="InterPro" id="IPR000485">
    <property type="entry name" value="AsnC-type_HTH_dom"/>
</dbReference>
<dbReference type="SMART" id="SM00344">
    <property type="entry name" value="HTH_ASNC"/>
    <property type="match status" value="1"/>
</dbReference>
<dbReference type="Gene3D" id="1.10.10.10">
    <property type="entry name" value="Winged helix-like DNA-binding domain superfamily/Winged helix DNA-binding domain"/>
    <property type="match status" value="1"/>
</dbReference>
<dbReference type="SUPFAM" id="SSF46785">
    <property type="entry name" value="Winged helix' DNA-binding domain"/>
    <property type="match status" value="1"/>
</dbReference>
<dbReference type="CDD" id="cd00090">
    <property type="entry name" value="HTH_ARSR"/>
    <property type="match status" value="1"/>
</dbReference>
<dbReference type="InterPro" id="IPR036388">
    <property type="entry name" value="WH-like_DNA-bd_sf"/>
</dbReference>
<keyword evidence="3" id="KW-0804">Transcription</keyword>
<dbReference type="GO" id="GO:0043565">
    <property type="term" value="F:sequence-specific DNA binding"/>
    <property type="evidence" value="ECO:0007669"/>
    <property type="project" value="InterPro"/>
</dbReference>
<accession>C3X2K8</accession>
<dbReference type="GO" id="GO:0005829">
    <property type="term" value="C:cytosol"/>
    <property type="evidence" value="ECO:0007669"/>
    <property type="project" value="TreeGrafter"/>
</dbReference>
<keyword evidence="6" id="KW-1185">Reference proteome</keyword>
<evidence type="ECO:0000256" key="2">
    <source>
        <dbReference type="ARBA" id="ARBA00023125"/>
    </source>
</evidence>
<dbReference type="Pfam" id="PF01037">
    <property type="entry name" value="AsnC_trans_reg"/>
    <property type="match status" value="1"/>
</dbReference>
<evidence type="ECO:0000256" key="1">
    <source>
        <dbReference type="ARBA" id="ARBA00023015"/>
    </source>
</evidence>